<sequence length="81" mass="9611">MILIINSTNEPKRTNPLDYNILVQEYKDKYWSFLEVSRKYIIGDCKALYQILIKLFYLSFIFSGWVLMVNKLVKIRCNAIG</sequence>
<name>I6WTX7_9GLOM</name>
<proteinExistence type="predicted"/>
<keyword evidence="2" id="KW-0496">Mitochondrion</keyword>
<evidence type="ECO:0000256" key="1">
    <source>
        <dbReference type="SAM" id="Phobius"/>
    </source>
</evidence>
<feature type="transmembrane region" description="Helical" evidence="1">
    <location>
        <begin position="47"/>
        <end position="68"/>
    </location>
</feature>
<dbReference type="EMBL" id="JQ514224">
    <property type="protein sequence ID" value="AFN42462.1"/>
    <property type="molecule type" value="Genomic_DNA"/>
</dbReference>
<geneLocation type="mitochondrion" evidence="2"/>
<keyword evidence="1" id="KW-0812">Transmembrane</keyword>
<keyword evidence="1" id="KW-1133">Transmembrane helix</keyword>
<organism evidence="2">
    <name type="scientific">Rhizophagus irregularis</name>
    <dbReference type="NCBI Taxonomy" id="588596"/>
    <lineage>
        <taxon>Eukaryota</taxon>
        <taxon>Fungi</taxon>
        <taxon>Fungi incertae sedis</taxon>
        <taxon>Mucoromycota</taxon>
        <taxon>Glomeromycotina</taxon>
        <taxon>Glomeromycetes</taxon>
        <taxon>Glomerales</taxon>
        <taxon>Glomeraceae</taxon>
        <taxon>Rhizophagus</taxon>
    </lineage>
</organism>
<evidence type="ECO:0000313" key="2">
    <source>
        <dbReference type="EMBL" id="AFN42462.1"/>
    </source>
</evidence>
<protein>
    <submittedName>
        <fullName evidence="2">Uncharacterized protein</fullName>
    </submittedName>
</protein>
<reference evidence="2" key="1">
    <citation type="journal article" date="2012" name="New Phytol.">
        <title>Comparative analysis of mitochondrial genomes of Rhizophagus irregularis - syn. Glomus irregulare - reveals a polymorphism induced by variability generating elements.</title>
        <authorList>
            <person name="Formey D."/>
            <person name="Moles M."/>
            <person name="Haouy A."/>
            <person name="Savelli B."/>
            <person name="Bouchez O."/>
            <person name="Becard G."/>
            <person name="Roux C."/>
        </authorList>
    </citation>
    <scope>NUCLEOTIDE SEQUENCE</scope>
</reference>
<keyword evidence="1" id="KW-0472">Membrane</keyword>
<accession>I6WTX7</accession>
<dbReference type="AlphaFoldDB" id="I6WTX7"/>